<gene>
    <name evidence="2" type="ORF">B0J15DRAFT_564915</name>
</gene>
<feature type="transmembrane region" description="Helical" evidence="1">
    <location>
        <begin position="148"/>
        <end position="169"/>
    </location>
</feature>
<protein>
    <recommendedName>
        <fullName evidence="4">RGS domain-containing protein</fullName>
    </recommendedName>
</protein>
<feature type="transmembrane region" description="Helical" evidence="1">
    <location>
        <begin position="251"/>
        <end position="271"/>
    </location>
</feature>
<dbReference type="OrthoDB" id="5313079at2759"/>
<evidence type="ECO:0000313" key="2">
    <source>
        <dbReference type="EMBL" id="KAH7243737.1"/>
    </source>
</evidence>
<dbReference type="SUPFAM" id="SSF48097">
    <property type="entry name" value="Regulator of G-protein signaling, RGS"/>
    <property type="match status" value="1"/>
</dbReference>
<name>A0A9P9GS17_FUSSL</name>
<dbReference type="Proteomes" id="UP000736672">
    <property type="component" value="Unassembled WGS sequence"/>
</dbReference>
<feature type="transmembrane region" description="Helical" evidence="1">
    <location>
        <begin position="201"/>
        <end position="221"/>
    </location>
</feature>
<keyword evidence="1" id="KW-1133">Transmembrane helix</keyword>
<keyword evidence="1" id="KW-0812">Transmembrane</keyword>
<keyword evidence="3" id="KW-1185">Reference proteome</keyword>
<organism evidence="2 3">
    <name type="scientific">Fusarium solani</name>
    <name type="common">Filamentous fungus</name>
    <dbReference type="NCBI Taxonomy" id="169388"/>
    <lineage>
        <taxon>Eukaryota</taxon>
        <taxon>Fungi</taxon>
        <taxon>Dikarya</taxon>
        <taxon>Ascomycota</taxon>
        <taxon>Pezizomycotina</taxon>
        <taxon>Sordariomycetes</taxon>
        <taxon>Hypocreomycetidae</taxon>
        <taxon>Hypocreales</taxon>
        <taxon>Nectriaceae</taxon>
        <taxon>Fusarium</taxon>
        <taxon>Fusarium solani species complex</taxon>
    </lineage>
</organism>
<dbReference type="EMBL" id="JAGTJS010000018">
    <property type="protein sequence ID" value="KAH7243737.1"/>
    <property type="molecule type" value="Genomic_DNA"/>
</dbReference>
<evidence type="ECO:0000256" key="1">
    <source>
        <dbReference type="SAM" id="Phobius"/>
    </source>
</evidence>
<dbReference type="Gene3D" id="1.10.167.10">
    <property type="entry name" value="Regulator of G-protein Signalling 4, domain 2"/>
    <property type="match status" value="1"/>
</dbReference>
<dbReference type="AlphaFoldDB" id="A0A9P9GS17"/>
<feature type="transmembrane region" description="Helical" evidence="1">
    <location>
        <begin position="54"/>
        <end position="76"/>
    </location>
</feature>
<keyword evidence="1" id="KW-0472">Membrane</keyword>
<evidence type="ECO:0008006" key="4">
    <source>
        <dbReference type="Google" id="ProtNLM"/>
    </source>
</evidence>
<reference evidence="2" key="1">
    <citation type="journal article" date="2021" name="Nat. Commun.">
        <title>Genetic determinants of endophytism in the Arabidopsis root mycobiome.</title>
        <authorList>
            <person name="Mesny F."/>
            <person name="Miyauchi S."/>
            <person name="Thiergart T."/>
            <person name="Pickel B."/>
            <person name="Atanasova L."/>
            <person name="Karlsson M."/>
            <person name="Huettel B."/>
            <person name="Barry K.W."/>
            <person name="Haridas S."/>
            <person name="Chen C."/>
            <person name="Bauer D."/>
            <person name="Andreopoulos W."/>
            <person name="Pangilinan J."/>
            <person name="LaButti K."/>
            <person name="Riley R."/>
            <person name="Lipzen A."/>
            <person name="Clum A."/>
            <person name="Drula E."/>
            <person name="Henrissat B."/>
            <person name="Kohler A."/>
            <person name="Grigoriev I.V."/>
            <person name="Martin F.M."/>
            <person name="Hacquard S."/>
        </authorList>
    </citation>
    <scope>NUCLEOTIDE SEQUENCE</scope>
    <source>
        <strain evidence="2">FSSC 5 MPI-SDFR-AT-0091</strain>
    </source>
</reference>
<evidence type="ECO:0000313" key="3">
    <source>
        <dbReference type="Proteomes" id="UP000736672"/>
    </source>
</evidence>
<sequence>MAESGSKDTAKAEPRLDALGIFWMVFTFAWTFMLAGGMYFLWRRRNMPLLRIRGLPLSFTAIILLHLYWGAVQTAYVWFPLVTPQVEYWVMSTYLPFGIALFHASNSRFLHIAKTQKELFAASSHEKPRRAKSGPKGRIQTFNYTKKILILVGLGMAFQLFLTIFMFLISRKFHPSFGIPGTEVTGTEDYQKSQMGRGWEWWPSVFWQFFWAWIIAPYILWNLHATPMWLIALYVPGMAPVNHVWVPPQWIALSIILLEIFTVFFPCYEVIQHQTLRQETLDSIAQWQLNKRVVDRGARSMVTGSTTVAGSALTSWSKDSKSSGSGESILTMEALEYVLKRDPETLQQFSALRDFSGENIAFLRAVAEWKSSLPAGVRDPEKIKDACVQELVRERFNSALRIYTNFVSSRDAEFQINLSSQDLRKLQVVFESSARILYGEERQIDPATPFDSFQMTLTKTKSSAASAHGSETGIMQTESINNCSGSISDKALYWGDIPEGFNATIFDDAEGSIKYLVLTNTWPKFVKDRRCSTNSNDTLEAGNGIPAAR</sequence>
<accession>A0A9P9GS17</accession>
<feature type="transmembrane region" description="Helical" evidence="1">
    <location>
        <begin position="20"/>
        <end position="42"/>
    </location>
</feature>
<dbReference type="InterPro" id="IPR044926">
    <property type="entry name" value="RGS_subdomain_2"/>
</dbReference>
<dbReference type="InterPro" id="IPR036305">
    <property type="entry name" value="RGS_sf"/>
</dbReference>
<feature type="transmembrane region" description="Helical" evidence="1">
    <location>
        <begin position="88"/>
        <end position="104"/>
    </location>
</feature>
<proteinExistence type="predicted"/>
<comment type="caution">
    <text evidence="2">The sequence shown here is derived from an EMBL/GenBank/DDBJ whole genome shotgun (WGS) entry which is preliminary data.</text>
</comment>